<accession>A0A644ZFK1</accession>
<dbReference type="AlphaFoldDB" id="A0A644ZFK1"/>
<organism evidence="1">
    <name type="scientific">bioreactor metagenome</name>
    <dbReference type="NCBI Taxonomy" id="1076179"/>
    <lineage>
        <taxon>unclassified sequences</taxon>
        <taxon>metagenomes</taxon>
        <taxon>ecological metagenomes</taxon>
    </lineage>
</organism>
<sequence length="351" mass="37904">MVIGINSLKITVVGKGVGVNGNKQVGFYRVGDVRALVKPHVHIPGAGHNHVITAALQNALHLQGHRKVYVLLRDSLIERSRAVPAVARVQHHGLLLGINRNRRSIIQLFPVGEIGRDQDTAVGALHLHVILICNPIPQVQHHAHRAAPVFIEVVPVLGKADGRNQFVVHLNLPRKAGDQHRAQHVHHHPVPEILDVIGSLIIGGNQHGLGIGIHVDVQHLPGDCVPGCGDCRRISTLIPAHLPSQLFSHKAQGDHRPFDAAAAHRRGWNAVGQGSCFSVHGGLCRSEGEHDGVISPEQNHLGDLLHPEHLGSQSLAHLADGNHGASAPDQSRHVLIGKLRTVQGEVHHREE</sequence>
<proteinExistence type="predicted"/>
<gene>
    <name evidence="1" type="ORF">SDC9_86250</name>
</gene>
<dbReference type="EMBL" id="VSSQ01008708">
    <property type="protein sequence ID" value="MPM39616.1"/>
    <property type="molecule type" value="Genomic_DNA"/>
</dbReference>
<protein>
    <submittedName>
        <fullName evidence="1">Uncharacterized protein</fullName>
    </submittedName>
</protein>
<evidence type="ECO:0000313" key="1">
    <source>
        <dbReference type="EMBL" id="MPM39616.1"/>
    </source>
</evidence>
<comment type="caution">
    <text evidence="1">The sequence shown here is derived from an EMBL/GenBank/DDBJ whole genome shotgun (WGS) entry which is preliminary data.</text>
</comment>
<name>A0A644ZFK1_9ZZZZ</name>
<reference evidence="1" key="1">
    <citation type="submission" date="2019-08" db="EMBL/GenBank/DDBJ databases">
        <authorList>
            <person name="Kucharzyk K."/>
            <person name="Murdoch R.W."/>
            <person name="Higgins S."/>
            <person name="Loffler F."/>
        </authorList>
    </citation>
    <scope>NUCLEOTIDE SEQUENCE</scope>
</reference>